<evidence type="ECO:0000313" key="4">
    <source>
        <dbReference type="RefSeq" id="XP_022295765.1"/>
    </source>
</evidence>
<dbReference type="SMART" id="SM00034">
    <property type="entry name" value="CLECT"/>
    <property type="match status" value="1"/>
</dbReference>
<dbReference type="InterPro" id="IPR001304">
    <property type="entry name" value="C-type_lectin-like"/>
</dbReference>
<dbReference type="OrthoDB" id="6162243at2759"/>
<organism evidence="3 4">
    <name type="scientific">Crassostrea virginica</name>
    <name type="common">Eastern oyster</name>
    <dbReference type="NCBI Taxonomy" id="6565"/>
    <lineage>
        <taxon>Eukaryota</taxon>
        <taxon>Metazoa</taxon>
        <taxon>Spiralia</taxon>
        <taxon>Lophotrochozoa</taxon>
        <taxon>Mollusca</taxon>
        <taxon>Bivalvia</taxon>
        <taxon>Autobranchia</taxon>
        <taxon>Pteriomorphia</taxon>
        <taxon>Ostreida</taxon>
        <taxon>Ostreoidea</taxon>
        <taxon>Ostreidae</taxon>
        <taxon>Crassostrea</taxon>
    </lineage>
</organism>
<dbReference type="PROSITE" id="PS00615">
    <property type="entry name" value="C_TYPE_LECTIN_1"/>
    <property type="match status" value="1"/>
</dbReference>
<dbReference type="InterPro" id="IPR050111">
    <property type="entry name" value="C-type_lectin/snaclec_domain"/>
</dbReference>
<keyword evidence="3" id="KW-1185">Reference proteome</keyword>
<sequence>MPASVTYLCNPGLVNEESKTFYCVPGKGWGITKYSCILDCPVPWEQYGGRQYCFVTTFGPTWYAAKNLCEQMNANLVEIQNREELNWTHSKINGHAQPNGHAMPFWIGLTDEGSEGDWYWEHTHHKPNISAWDIDFYSRGGTNENCALHYNSAWLDHPCNRSLPFICEK</sequence>
<reference evidence="4" key="1">
    <citation type="submission" date="2025-08" db="UniProtKB">
        <authorList>
            <consortium name="RefSeq"/>
        </authorList>
    </citation>
    <scope>IDENTIFICATION</scope>
    <source>
        <tissue evidence="4">Whole sample</tissue>
    </source>
</reference>
<dbReference type="PANTHER" id="PTHR22803">
    <property type="entry name" value="MANNOSE, PHOSPHOLIPASE, LECTIN RECEPTOR RELATED"/>
    <property type="match status" value="1"/>
</dbReference>
<name>A0A8B8AX78_CRAVI</name>
<proteinExistence type="predicted"/>
<evidence type="ECO:0000259" key="2">
    <source>
        <dbReference type="PROSITE" id="PS50041"/>
    </source>
</evidence>
<dbReference type="PROSITE" id="PS50041">
    <property type="entry name" value="C_TYPE_LECTIN_2"/>
    <property type="match status" value="1"/>
</dbReference>
<accession>A0A8B8AX78</accession>
<keyword evidence="1" id="KW-1015">Disulfide bond</keyword>
<protein>
    <submittedName>
        <fullName evidence="4">Perlucin-like protein</fullName>
    </submittedName>
</protein>
<gene>
    <name evidence="4" type="primary">LOC111105697</name>
</gene>
<feature type="domain" description="C-type lectin" evidence="2">
    <location>
        <begin position="47"/>
        <end position="168"/>
    </location>
</feature>
<dbReference type="CDD" id="cd00037">
    <property type="entry name" value="CLECT"/>
    <property type="match status" value="1"/>
</dbReference>
<dbReference type="RefSeq" id="XP_022295765.1">
    <property type="nucleotide sequence ID" value="XM_022440057.1"/>
</dbReference>
<dbReference type="AlphaFoldDB" id="A0A8B8AX78"/>
<dbReference type="InterPro" id="IPR016186">
    <property type="entry name" value="C-type_lectin-like/link_sf"/>
</dbReference>
<dbReference type="SUPFAM" id="SSF56436">
    <property type="entry name" value="C-type lectin-like"/>
    <property type="match status" value="1"/>
</dbReference>
<evidence type="ECO:0000313" key="3">
    <source>
        <dbReference type="Proteomes" id="UP000694844"/>
    </source>
</evidence>
<dbReference type="GeneID" id="111105697"/>
<evidence type="ECO:0000256" key="1">
    <source>
        <dbReference type="ARBA" id="ARBA00023157"/>
    </source>
</evidence>
<dbReference type="KEGG" id="cvn:111105697"/>
<dbReference type="InterPro" id="IPR018378">
    <property type="entry name" value="C-type_lectin_CS"/>
</dbReference>
<dbReference type="Proteomes" id="UP000694844">
    <property type="component" value="Chromosome 8"/>
</dbReference>
<dbReference type="Pfam" id="PF00059">
    <property type="entry name" value="Lectin_C"/>
    <property type="match status" value="1"/>
</dbReference>
<dbReference type="InterPro" id="IPR016187">
    <property type="entry name" value="CTDL_fold"/>
</dbReference>
<dbReference type="Gene3D" id="3.10.100.10">
    <property type="entry name" value="Mannose-Binding Protein A, subunit A"/>
    <property type="match status" value="1"/>
</dbReference>